<evidence type="ECO:0000256" key="1">
    <source>
        <dbReference type="SAM" id="MobiDB-lite"/>
    </source>
</evidence>
<dbReference type="Proteomes" id="UP000198992">
    <property type="component" value="Unassembled WGS sequence"/>
</dbReference>
<proteinExistence type="predicted"/>
<feature type="signal peptide" evidence="2">
    <location>
        <begin position="1"/>
        <end position="22"/>
    </location>
</feature>
<organism evidence="3 4">
    <name type="scientific">Bradyrhizobium erythrophlei</name>
    <dbReference type="NCBI Taxonomy" id="1437360"/>
    <lineage>
        <taxon>Bacteria</taxon>
        <taxon>Pseudomonadati</taxon>
        <taxon>Pseudomonadota</taxon>
        <taxon>Alphaproteobacteria</taxon>
        <taxon>Hyphomicrobiales</taxon>
        <taxon>Nitrobacteraceae</taxon>
        <taxon>Bradyrhizobium</taxon>
    </lineage>
</organism>
<dbReference type="EMBL" id="FNTH01000001">
    <property type="protein sequence ID" value="SED13302.1"/>
    <property type="molecule type" value="Genomic_DNA"/>
</dbReference>
<feature type="region of interest" description="Disordered" evidence="1">
    <location>
        <begin position="22"/>
        <end position="85"/>
    </location>
</feature>
<evidence type="ECO:0000313" key="3">
    <source>
        <dbReference type="EMBL" id="SED13302.1"/>
    </source>
</evidence>
<accession>A0A1H4Y5P4</accession>
<dbReference type="AlphaFoldDB" id="A0A1H4Y5P4"/>
<evidence type="ECO:0000313" key="4">
    <source>
        <dbReference type="Proteomes" id="UP000198992"/>
    </source>
</evidence>
<evidence type="ECO:0000256" key="2">
    <source>
        <dbReference type="SAM" id="SignalP"/>
    </source>
</evidence>
<protein>
    <submittedName>
        <fullName evidence="3">Uncharacterized protein</fullName>
    </submittedName>
</protein>
<keyword evidence="2" id="KW-0732">Signal</keyword>
<gene>
    <name evidence="3" type="ORF">SAMN05444164_3798</name>
</gene>
<feature type="compositionally biased region" description="Polar residues" evidence="1">
    <location>
        <begin position="43"/>
        <end position="59"/>
    </location>
</feature>
<feature type="compositionally biased region" description="Gly residues" evidence="1">
    <location>
        <begin position="23"/>
        <end position="35"/>
    </location>
</feature>
<name>A0A1H4Y5P4_9BRAD</name>
<sequence>MRAAKVILAAAFVFGSIAAASAQGGGGGAGGGGGNSPAAKSGQGATSSPGSANPGATLNDTKERGGSGKMTSSRSHKHRKHHRTM</sequence>
<reference evidence="3 4" key="1">
    <citation type="submission" date="2016-10" db="EMBL/GenBank/DDBJ databases">
        <authorList>
            <person name="de Groot N.N."/>
        </authorList>
    </citation>
    <scope>NUCLEOTIDE SEQUENCE [LARGE SCALE GENOMIC DNA]</scope>
    <source>
        <strain evidence="3 4">MT12</strain>
    </source>
</reference>
<feature type="compositionally biased region" description="Basic residues" evidence="1">
    <location>
        <begin position="74"/>
        <end position="85"/>
    </location>
</feature>
<feature type="chain" id="PRO_5011627971" evidence="2">
    <location>
        <begin position="23"/>
        <end position="85"/>
    </location>
</feature>